<evidence type="ECO:0000313" key="2">
    <source>
        <dbReference type="Proteomes" id="UP000316426"/>
    </source>
</evidence>
<organism evidence="1 2">
    <name type="scientific">Botrimarina mediterranea</name>
    <dbReference type="NCBI Taxonomy" id="2528022"/>
    <lineage>
        <taxon>Bacteria</taxon>
        <taxon>Pseudomonadati</taxon>
        <taxon>Planctomycetota</taxon>
        <taxon>Planctomycetia</taxon>
        <taxon>Pirellulales</taxon>
        <taxon>Lacipirellulaceae</taxon>
        <taxon>Botrimarina</taxon>
    </lineage>
</organism>
<proteinExistence type="predicted"/>
<gene>
    <name evidence="1" type="ORF">Spa11_10160</name>
</gene>
<name>A0A518K4W1_9BACT</name>
<dbReference type="AlphaFoldDB" id="A0A518K4W1"/>
<dbReference type="EMBL" id="CP036349">
    <property type="protein sequence ID" value="QDV72834.1"/>
    <property type="molecule type" value="Genomic_DNA"/>
</dbReference>
<dbReference type="Proteomes" id="UP000316426">
    <property type="component" value="Chromosome"/>
</dbReference>
<accession>A0A518K4W1</accession>
<evidence type="ECO:0000313" key="1">
    <source>
        <dbReference type="EMBL" id="QDV72834.1"/>
    </source>
</evidence>
<sequence>METDSNSAGVHRNLTGWWWTTLAIITWLTACNSGTANEPPKPIEVSVETTFITEPIASDGLPDYAGAVLNRLGRDVKPEDNGAVILWRAVGVDLLNFQEKALLFTELRCDLPRGRDSLKPLPTLRSLGHGALSDARAGQVFGSRPWRGSDFPGTLGMAGGQPSRLKPTPIRCEVRSLLQPLTKLTQQAASSTAEYQPLWRSCDAARRHVFNC</sequence>
<reference evidence="1 2" key="1">
    <citation type="submission" date="2019-02" db="EMBL/GenBank/DDBJ databases">
        <title>Deep-cultivation of Planctomycetes and their phenomic and genomic characterization uncovers novel biology.</title>
        <authorList>
            <person name="Wiegand S."/>
            <person name="Jogler M."/>
            <person name="Boedeker C."/>
            <person name="Pinto D."/>
            <person name="Vollmers J."/>
            <person name="Rivas-Marin E."/>
            <person name="Kohn T."/>
            <person name="Peeters S.H."/>
            <person name="Heuer A."/>
            <person name="Rast P."/>
            <person name="Oberbeckmann S."/>
            <person name="Bunk B."/>
            <person name="Jeske O."/>
            <person name="Meyerdierks A."/>
            <person name="Storesund J.E."/>
            <person name="Kallscheuer N."/>
            <person name="Luecker S."/>
            <person name="Lage O.M."/>
            <person name="Pohl T."/>
            <person name="Merkel B.J."/>
            <person name="Hornburger P."/>
            <person name="Mueller R.-W."/>
            <person name="Bruemmer F."/>
            <person name="Labrenz M."/>
            <person name="Spormann A.M."/>
            <person name="Op den Camp H."/>
            <person name="Overmann J."/>
            <person name="Amann R."/>
            <person name="Jetten M.S.M."/>
            <person name="Mascher T."/>
            <person name="Medema M.H."/>
            <person name="Devos D.P."/>
            <person name="Kaster A.-K."/>
            <person name="Ovreas L."/>
            <person name="Rohde M."/>
            <person name="Galperin M.Y."/>
            <person name="Jogler C."/>
        </authorList>
    </citation>
    <scope>NUCLEOTIDE SEQUENCE [LARGE SCALE GENOMIC DNA]</scope>
    <source>
        <strain evidence="1 2">Spa11</strain>
    </source>
</reference>
<dbReference type="KEGG" id="bmei:Spa11_10160"/>
<keyword evidence="2" id="KW-1185">Reference proteome</keyword>
<protein>
    <submittedName>
        <fullName evidence="1">Uncharacterized protein</fullName>
    </submittedName>
</protein>